<dbReference type="Proteomes" id="UP000192923">
    <property type="component" value="Unassembled WGS sequence"/>
</dbReference>
<dbReference type="Pfam" id="PF00300">
    <property type="entry name" value="His_Phos_1"/>
    <property type="match status" value="1"/>
</dbReference>
<dbReference type="STRING" id="1760988.SAMN02949497_4270"/>
<dbReference type="Gene3D" id="3.40.50.1240">
    <property type="entry name" value="Phosphoglycerate mutase-like"/>
    <property type="match status" value="1"/>
</dbReference>
<name>A0A1Y6D2N7_9GAMM</name>
<accession>A0A1Y6D2N7</accession>
<dbReference type="PANTHER" id="PTHR47623:SF1">
    <property type="entry name" value="OS09G0287300 PROTEIN"/>
    <property type="match status" value="1"/>
</dbReference>
<dbReference type="InterPro" id="IPR013078">
    <property type="entry name" value="His_Pase_superF_clade-1"/>
</dbReference>
<evidence type="ECO:0000313" key="1">
    <source>
        <dbReference type="EMBL" id="SMF96856.1"/>
    </source>
</evidence>
<dbReference type="EMBL" id="FXAM01000001">
    <property type="protein sequence ID" value="SMF96856.1"/>
    <property type="molecule type" value="Genomic_DNA"/>
</dbReference>
<dbReference type="InterPro" id="IPR029033">
    <property type="entry name" value="His_PPase_superfam"/>
</dbReference>
<protein>
    <submittedName>
        <fullName evidence="1">Phosphohistidine phosphatase</fullName>
    </submittedName>
</protein>
<gene>
    <name evidence="1" type="ORF">SAMN02949497_4270</name>
</gene>
<dbReference type="RefSeq" id="WP_085215708.1">
    <property type="nucleotide sequence ID" value="NZ_FXAM01000001.1"/>
</dbReference>
<dbReference type="SUPFAM" id="SSF53254">
    <property type="entry name" value="Phosphoglycerate mutase-like"/>
    <property type="match status" value="1"/>
</dbReference>
<dbReference type="CDD" id="cd07067">
    <property type="entry name" value="HP_PGM_like"/>
    <property type="match status" value="1"/>
</dbReference>
<dbReference type="OrthoDB" id="9810154at2"/>
<dbReference type="AlphaFoldDB" id="A0A1Y6D2N7"/>
<keyword evidence="2" id="KW-1185">Reference proteome</keyword>
<sequence length="164" mass="18145">MKHLIVIRHAKSSWDHPGLADFNRPLNQRGLRDAPFMGGVLKFRDALPDRIVSSPAVRATETARLIAAQVGYDPGAIDFRPSLYLPEPAMVMELIRGLDDAWECVYLIGHNPGFTRLVDKLAQSDIGELPTCGMAAVEFGVESWAHVMAGAGRLAWLDYPKRHV</sequence>
<evidence type="ECO:0000313" key="2">
    <source>
        <dbReference type="Proteomes" id="UP000192923"/>
    </source>
</evidence>
<reference evidence="1 2" key="1">
    <citation type="submission" date="2016-12" db="EMBL/GenBank/DDBJ databases">
        <authorList>
            <person name="Song W.-J."/>
            <person name="Kurnit D.M."/>
        </authorList>
    </citation>
    <scope>NUCLEOTIDE SEQUENCE [LARGE SCALE GENOMIC DNA]</scope>
    <source>
        <strain evidence="1 2">175</strain>
    </source>
</reference>
<dbReference type="PANTHER" id="PTHR47623">
    <property type="entry name" value="OS09G0287300 PROTEIN"/>
    <property type="match status" value="1"/>
</dbReference>
<proteinExistence type="predicted"/>
<organism evidence="1 2">
    <name type="scientific">Methylomagnum ishizawai</name>
    <dbReference type="NCBI Taxonomy" id="1760988"/>
    <lineage>
        <taxon>Bacteria</taxon>
        <taxon>Pseudomonadati</taxon>
        <taxon>Pseudomonadota</taxon>
        <taxon>Gammaproteobacteria</taxon>
        <taxon>Methylococcales</taxon>
        <taxon>Methylococcaceae</taxon>
        <taxon>Methylomagnum</taxon>
    </lineage>
</organism>